<gene>
    <name evidence="1" type="ORF">M153_4190005305</name>
</gene>
<dbReference type="EMBL" id="LGUB01000152">
    <property type="protein sequence ID" value="KRH94025.1"/>
    <property type="molecule type" value="Genomic_DNA"/>
</dbReference>
<dbReference type="VEuPathDB" id="MicrosporidiaDB:M153_4190005305"/>
<comment type="caution">
    <text evidence="1">The sequence shown here is derived from an EMBL/GenBank/DDBJ whole genome shotgun (WGS) entry which is preliminary data.</text>
</comment>
<sequence>MITIGPNDTSVNKNQDTERHQLYQMIKILCKNQVQQTQLVQIIEIKIMSLVKNKIET</sequence>
<proteinExistence type="predicted"/>
<dbReference type="AlphaFoldDB" id="A0A0R0LXH8"/>
<dbReference type="Proteomes" id="UP000051530">
    <property type="component" value="Unassembled WGS sequence"/>
</dbReference>
<organism evidence="1 2">
    <name type="scientific">Pseudoloma neurophilia</name>
    <dbReference type="NCBI Taxonomy" id="146866"/>
    <lineage>
        <taxon>Eukaryota</taxon>
        <taxon>Fungi</taxon>
        <taxon>Fungi incertae sedis</taxon>
        <taxon>Microsporidia</taxon>
        <taxon>Pseudoloma</taxon>
    </lineage>
</organism>
<keyword evidence="2" id="KW-1185">Reference proteome</keyword>
<evidence type="ECO:0000313" key="2">
    <source>
        <dbReference type="Proteomes" id="UP000051530"/>
    </source>
</evidence>
<accession>A0A0R0LXH8</accession>
<evidence type="ECO:0000313" key="1">
    <source>
        <dbReference type="EMBL" id="KRH94025.1"/>
    </source>
</evidence>
<name>A0A0R0LXH8_9MICR</name>
<protein>
    <submittedName>
        <fullName evidence="1">Uncharacterized protein</fullName>
    </submittedName>
</protein>
<reference evidence="1 2" key="1">
    <citation type="submission" date="2015-07" db="EMBL/GenBank/DDBJ databases">
        <title>The genome of Pseudoloma neurophilia, a relevant intracellular parasite of the zebrafish.</title>
        <authorList>
            <person name="Ndikumana S."/>
            <person name="Pelin A."/>
            <person name="Sanders J."/>
            <person name="Corradi N."/>
        </authorList>
    </citation>
    <scope>NUCLEOTIDE SEQUENCE [LARGE SCALE GENOMIC DNA]</scope>
    <source>
        <strain evidence="1 2">MK1</strain>
    </source>
</reference>